<dbReference type="PROSITE" id="PS51257">
    <property type="entry name" value="PROKAR_LIPOPROTEIN"/>
    <property type="match status" value="1"/>
</dbReference>
<dbReference type="EMBL" id="QREG01000001">
    <property type="protein sequence ID" value="REE05667.1"/>
    <property type="molecule type" value="Genomic_DNA"/>
</dbReference>
<accession>A0A3D9LGD5</accession>
<dbReference type="AlphaFoldDB" id="A0A3D9LGD5"/>
<name>A0A3D9LGD5_MARFU</name>
<protein>
    <submittedName>
        <fullName evidence="1">Uncharacterized protein DUF3179</fullName>
    </submittedName>
</protein>
<dbReference type="Pfam" id="PF11376">
    <property type="entry name" value="DUF3179"/>
    <property type="match status" value="1"/>
</dbReference>
<gene>
    <name evidence="1" type="ORF">C7460_101184</name>
</gene>
<reference evidence="1 2" key="1">
    <citation type="submission" date="2018-07" db="EMBL/GenBank/DDBJ databases">
        <title>Genomic Encyclopedia of Type Strains, Phase IV (KMG-IV): sequencing the most valuable type-strain genomes for metagenomic binning, comparative biology and taxonomic classification.</title>
        <authorList>
            <person name="Goeker M."/>
        </authorList>
    </citation>
    <scope>NUCLEOTIDE SEQUENCE [LARGE SCALE GENOMIC DNA]</scope>
    <source>
        <strain evidence="1 2">DSM 4134</strain>
    </source>
</reference>
<organism evidence="1 2">
    <name type="scientific">Marinoscillum furvescens DSM 4134</name>
    <dbReference type="NCBI Taxonomy" id="1122208"/>
    <lineage>
        <taxon>Bacteria</taxon>
        <taxon>Pseudomonadati</taxon>
        <taxon>Bacteroidota</taxon>
        <taxon>Cytophagia</taxon>
        <taxon>Cytophagales</taxon>
        <taxon>Reichenbachiellaceae</taxon>
        <taxon>Marinoscillum</taxon>
    </lineage>
</organism>
<dbReference type="InterPro" id="IPR021516">
    <property type="entry name" value="DUF3179"/>
</dbReference>
<keyword evidence="2" id="KW-1185">Reference proteome</keyword>
<proteinExistence type="predicted"/>
<comment type="caution">
    <text evidence="1">The sequence shown here is derived from an EMBL/GenBank/DDBJ whole genome shotgun (WGS) entry which is preliminary data.</text>
</comment>
<sequence length="257" mass="29081">MKWWAMIVIAVLVSCDLSKEVDLEDEDNQELDPATCGAQVIVDGEYYEQNGRQYLGDTQDSTLRFDITGWSLNVCHVRHGLGRETFQALISPKYDRVSEVIDRHDPEESAVVVKDQGNVKVYPLLTLINHEAINDVANGEPIVVVFCYLADLVTVYSRNYCNRTLTFGVTGYTYADPNIRGGLESFLLWDRNSESVWWPILDQGVSGAFKGYRMVKYNSREWDIMTMGEIGEKYPDGLVVKKGQTVDPPNFGKWTGC</sequence>
<dbReference type="Proteomes" id="UP000256779">
    <property type="component" value="Unassembled WGS sequence"/>
</dbReference>
<dbReference type="RefSeq" id="WP_170147840.1">
    <property type="nucleotide sequence ID" value="NZ_QREG01000001.1"/>
</dbReference>
<evidence type="ECO:0000313" key="2">
    <source>
        <dbReference type="Proteomes" id="UP000256779"/>
    </source>
</evidence>
<evidence type="ECO:0000313" key="1">
    <source>
        <dbReference type="EMBL" id="REE05667.1"/>
    </source>
</evidence>